<dbReference type="PROSITE" id="PS51782">
    <property type="entry name" value="LYSM"/>
    <property type="match status" value="1"/>
</dbReference>
<accession>A0A3B0UTX5</accession>
<dbReference type="PANTHER" id="PTHR34700">
    <property type="entry name" value="POTASSIUM BINDING PROTEIN KBP"/>
    <property type="match status" value="1"/>
</dbReference>
<gene>
    <name evidence="2" type="ORF">MNBD_GAMMA01-1025</name>
</gene>
<dbReference type="CDD" id="cd00118">
    <property type="entry name" value="LysM"/>
    <property type="match status" value="1"/>
</dbReference>
<dbReference type="InterPro" id="IPR052196">
    <property type="entry name" value="Bact_Kbp"/>
</dbReference>
<dbReference type="PANTHER" id="PTHR34700:SF4">
    <property type="entry name" value="PHAGE-LIKE ELEMENT PBSX PROTEIN XKDP"/>
    <property type="match status" value="1"/>
</dbReference>
<reference evidence="2" key="1">
    <citation type="submission" date="2018-06" db="EMBL/GenBank/DDBJ databases">
        <authorList>
            <person name="Zhirakovskaya E."/>
        </authorList>
    </citation>
    <scope>NUCLEOTIDE SEQUENCE</scope>
</reference>
<feature type="domain" description="LysM" evidence="1">
    <location>
        <begin position="31"/>
        <end position="79"/>
    </location>
</feature>
<dbReference type="Pfam" id="PF01476">
    <property type="entry name" value="LysM"/>
    <property type="match status" value="1"/>
</dbReference>
<dbReference type="InterPro" id="IPR018392">
    <property type="entry name" value="LysM"/>
</dbReference>
<dbReference type="EMBL" id="UOEW01000075">
    <property type="protein sequence ID" value="VAW34585.1"/>
    <property type="molecule type" value="Genomic_DNA"/>
</dbReference>
<proteinExistence type="predicted"/>
<protein>
    <submittedName>
        <fullName evidence="2">Uncharacterized protein with LysM domain, COG1652</fullName>
    </submittedName>
</protein>
<organism evidence="2">
    <name type="scientific">hydrothermal vent metagenome</name>
    <dbReference type="NCBI Taxonomy" id="652676"/>
    <lineage>
        <taxon>unclassified sequences</taxon>
        <taxon>metagenomes</taxon>
        <taxon>ecological metagenomes</taxon>
    </lineage>
</organism>
<evidence type="ECO:0000313" key="2">
    <source>
        <dbReference type="EMBL" id="VAW34585.1"/>
    </source>
</evidence>
<dbReference type="SUPFAM" id="SSF54106">
    <property type="entry name" value="LysM domain"/>
    <property type="match status" value="1"/>
</dbReference>
<sequence>MLKKLHLLLITIFIINTAIHAEIELNPTHPDTYTVQKGDTLWDISAKFLKSPWVWPEVWHANPQIQNPHLIYPGDEISLVYLDGKPTLQLSRGHPTIKLSPKGRVIDHNKAITTIPLRDILPFLRKLRILTEEEMQGAPYVVSIEEGHLVGSKPNLLYVRNLEARQGDVFAVVRPTVIYRNVPVDYPWGESAYADRKTESIAWAKTSTSTGMAVMTRFWKNYIDRHYWMNVDILGYEVMDIATAAVTRVGTGDIITMKVSSSLIEIAEGDLIIPLSDYSFNAYFQPKAATITDDNIRIVALNNAIFRSGKWQIVAISRGSDDGVSVGDVFDVNRPERVIRDEVMHPKNDLKTFFRPSKAKVTLPEEFLANIMVFKTFEHISYALIVEGNRPVKLFDFVRAP</sequence>
<dbReference type="InterPro" id="IPR036779">
    <property type="entry name" value="LysM_dom_sf"/>
</dbReference>
<dbReference type="SMART" id="SM00257">
    <property type="entry name" value="LysM"/>
    <property type="match status" value="1"/>
</dbReference>
<dbReference type="Gene3D" id="3.10.350.10">
    <property type="entry name" value="LysM domain"/>
    <property type="match status" value="1"/>
</dbReference>
<dbReference type="AlphaFoldDB" id="A0A3B0UTX5"/>
<name>A0A3B0UTX5_9ZZZZ</name>
<evidence type="ECO:0000259" key="1">
    <source>
        <dbReference type="PROSITE" id="PS51782"/>
    </source>
</evidence>